<dbReference type="Pfam" id="PF12937">
    <property type="entry name" value="F-box-like"/>
    <property type="match status" value="1"/>
</dbReference>
<dbReference type="Gene3D" id="3.80.10.10">
    <property type="entry name" value="Ribonuclease Inhibitor"/>
    <property type="match status" value="1"/>
</dbReference>
<evidence type="ECO:0000313" key="2">
    <source>
        <dbReference type="EMBL" id="EPB89465.1"/>
    </source>
</evidence>
<sequence>MERLPSEIRYAIFSNVYNLKQCRLVSKSWYSMITDDLLHRFVIISSTAGFALYEKHPDLANHVRQLYCMLCPVEKALALSHLFPNLRHLDFNAYITDARMDTDDHHSCQIQSLAKTPYWTSSITVIKERNYLTPSLTSLWLEAAMTAGEKLANLRVLRIGLFDYEKIDPTHTYMRAYMLRKQQFLRSLQFAHSLQQLTLDRMHVSLQDLDIIHENAPTLQSLALIDTTLRLNQNAAYPYYNVDQQIEHVNSHVNNDQVSSLKRLEINLHSGKGLNGPQPHEIIKCWIKHVALKYTDLTSFTLHCNISMRSTSYTDEHTLRMLPMIASCQRLQTFNTILFPITKDLLQAMDRNKIKLRTLGFETITSTSLKNQLTRLSDSDQSNHIQHLKIQSNYAGGYHEYNQKRALKKEIQRFEPSLFQPLSGFPQLTSLEFKCTFGRSCELAQLIQILTHCKSLESLALDHVSVSDVPDILQHSVATNLFISNSRLRYLAISKLDIKRGSGTLVETNLILRNVLEGLQGSLREIRIDIGSITEDQNRVSHALADNLYLDLSKSQELRGVSVRYTLGSSVISTERGGQCETHEFGRNNRSFKKITLPNKYVHETKIILPQQSIKINTLLVL</sequence>
<dbReference type="InterPro" id="IPR036047">
    <property type="entry name" value="F-box-like_dom_sf"/>
</dbReference>
<dbReference type="EMBL" id="KE123934">
    <property type="protein sequence ID" value="EPB89465.1"/>
    <property type="molecule type" value="Genomic_DNA"/>
</dbReference>
<gene>
    <name evidence="2" type="ORF">HMPREF1544_03696</name>
</gene>
<feature type="domain" description="F-box" evidence="1">
    <location>
        <begin position="2"/>
        <end position="42"/>
    </location>
</feature>
<proteinExistence type="predicted"/>
<organism evidence="2 3">
    <name type="scientific">Mucor circinelloides f. circinelloides (strain 1006PhL)</name>
    <name type="common">Mucormycosis agent</name>
    <name type="synonym">Calyptromyces circinelloides</name>
    <dbReference type="NCBI Taxonomy" id="1220926"/>
    <lineage>
        <taxon>Eukaryota</taxon>
        <taxon>Fungi</taxon>
        <taxon>Fungi incertae sedis</taxon>
        <taxon>Mucoromycota</taxon>
        <taxon>Mucoromycotina</taxon>
        <taxon>Mucoromycetes</taxon>
        <taxon>Mucorales</taxon>
        <taxon>Mucorineae</taxon>
        <taxon>Mucoraceae</taxon>
        <taxon>Mucor</taxon>
    </lineage>
</organism>
<dbReference type="Proteomes" id="UP000014254">
    <property type="component" value="Unassembled WGS sequence"/>
</dbReference>
<accession>S2KAZ3</accession>
<evidence type="ECO:0000259" key="1">
    <source>
        <dbReference type="Pfam" id="PF12937"/>
    </source>
</evidence>
<dbReference type="InterPro" id="IPR001810">
    <property type="entry name" value="F-box_dom"/>
</dbReference>
<dbReference type="AlphaFoldDB" id="S2KAZ3"/>
<keyword evidence="3" id="KW-1185">Reference proteome</keyword>
<evidence type="ECO:0000313" key="3">
    <source>
        <dbReference type="Proteomes" id="UP000014254"/>
    </source>
</evidence>
<dbReference type="OrthoDB" id="2247793at2759"/>
<dbReference type="InterPro" id="IPR032675">
    <property type="entry name" value="LRR_dom_sf"/>
</dbReference>
<dbReference type="SUPFAM" id="SSF81383">
    <property type="entry name" value="F-box domain"/>
    <property type="match status" value="1"/>
</dbReference>
<reference evidence="3" key="1">
    <citation type="submission" date="2013-05" db="EMBL/GenBank/DDBJ databases">
        <title>The Genome sequence of Mucor circinelloides f. circinelloides 1006PhL.</title>
        <authorList>
            <consortium name="The Broad Institute Genomics Platform"/>
            <person name="Cuomo C."/>
            <person name="Earl A."/>
            <person name="Findley K."/>
            <person name="Lee S.C."/>
            <person name="Walker B."/>
            <person name="Young S."/>
            <person name="Zeng Q."/>
            <person name="Gargeya S."/>
            <person name="Fitzgerald M."/>
            <person name="Haas B."/>
            <person name="Abouelleil A."/>
            <person name="Allen A.W."/>
            <person name="Alvarado L."/>
            <person name="Arachchi H.M."/>
            <person name="Berlin A.M."/>
            <person name="Chapman S.B."/>
            <person name="Gainer-Dewar J."/>
            <person name="Goldberg J."/>
            <person name="Griggs A."/>
            <person name="Gujja S."/>
            <person name="Hansen M."/>
            <person name="Howarth C."/>
            <person name="Imamovic A."/>
            <person name="Ireland A."/>
            <person name="Larimer J."/>
            <person name="McCowan C."/>
            <person name="Murphy C."/>
            <person name="Pearson M."/>
            <person name="Poon T.W."/>
            <person name="Priest M."/>
            <person name="Roberts A."/>
            <person name="Saif S."/>
            <person name="Shea T."/>
            <person name="Sisk P."/>
            <person name="Sykes S."/>
            <person name="Wortman J."/>
            <person name="Nusbaum C."/>
            <person name="Birren B."/>
        </authorList>
    </citation>
    <scope>NUCLEOTIDE SEQUENCE [LARGE SCALE GENOMIC DNA]</scope>
    <source>
        <strain evidence="3">1006PhL</strain>
    </source>
</reference>
<dbReference type="InParanoid" id="S2KAZ3"/>
<dbReference type="SUPFAM" id="SSF52047">
    <property type="entry name" value="RNI-like"/>
    <property type="match status" value="1"/>
</dbReference>
<name>S2KAZ3_MUCC1</name>
<dbReference type="VEuPathDB" id="FungiDB:HMPREF1544_03696"/>
<protein>
    <recommendedName>
        <fullName evidence="1">F-box domain-containing protein</fullName>
    </recommendedName>
</protein>